<keyword evidence="1" id="KW-1133">Transmembrane helix</keyword>
<dbReference type="Proteomes" id="UP001177023">
    <property type="component" value="Unassembled WGS sequence"/>
</dbReference>
<keyword evidence="1" id="KW-0472">Membrane</keyword>
<evidence type="ECO:0000256" key="2">
    <source>
        <dbReference type="SAM" id="SignalP"/>
    </source>
</evidence>
<proteinExistence type="predicted"/>
<accession>A0AA36CUE0</accession>
<evidence type="ECO:0000313" key="3">
    <source>
        <dbReference type="EMBL" id="CAJ0574657.1"/>
    </source>
</evidence>
<protein>
    <submittedName>
        <fullName evidence="3">Uncharacterized protein</fullName>
    </submittedName>
</protein>
<dbReference type="EMBL" id="CATQJA010002632">
    <property type="protein sequence ID" value="CAJ0574657.1"/>
    <property type="molecule type" value="Genomic_DNA"/>
</dbReference>
<keyword evidence="2" id="KW-0732">Signal</keyword>
<sequence>MLTNLFFLGLVGQVAATPETFVALNMSDRTYCAAFTTQIEGQLKLNNDNETSTYNWKMGGNDSHALDFCSAKIHPNGSYELEHWALIVQPSSGIPLVNALTLKQPQNVSGVMLGAGADGYSCAEVRLPLENGSVMVFKNMQMLTNLFFLGLVGQAATTPETFAALNMSDGTFCAVFTTEIEGQLKLNADNETSSYSWKMGVRGNDSHALGLCSVKSDSGLDANAFLIPIDQPEITPDNSLFDDGELNKTEPWIAVIGQHANGSYELERWALVVQPRPGMPLVEPVTLKAPENASGIMLASGTDGYSCSEVRLPLEDGSVIVLKNVKVAAFQSFKEPKFPEGQKFVDCKHEVVTSSSLPVLIGVFLAVVVACAFVGVGVVLYKRHLERTEVGYTDF</sequence>
<gene>
    <name evidence="3" type="ORF">MSPICULIGERA_LOCUS12987</name>
</gene>
<name>A0AA36CUE0_9BILA</name>
<feature type="chain" id="PRO_5041427805" evidence="2">
    <location>
        <begin position="17"/>
        <end position="395"/>
    </location>
</feature>
<organism evidence="3 4">
    <name type="scientific">Mesorhabditis spiculigera</name>
    <dbReference type="NCBI Taxonomy" id="96644"/>
    <lineage>
        <taxon>Eukaryota</taxon>
        <taxon>Metazoa</taxon>
        <taxon>Ecdysozoa</taxon>
        <taxon>Nematoda</taxon>
        <taxon>Chromadorea</taxon>
        <taxon>Rhabditida</taxon>
        <taxon>Rhabditina</taxon>
        <taxon>Rhabditomorpha</taxon>
        <taxon>Rhabditoidea</taxon>
        <taxon>Rhabditidae</taxon>
        <taxon>Mesorhabditinae</taxon>
        <taxon>Mesorhabditis</taxon>
    </lineage>
</organism>
<feature type="transmembrane region" description="Helical" evidence="1">
    <location>
        <begin position="357"/>
        <end position="381"/>
    </location>
</feature>
<keyword evidence="1" id="KW-0812">Transmembrane</keyword>
<reference evidence="3" key="1">
    <citation type="submission" date="2023-06" db="EMBL/GenBank/DDBJ databases">
        <authorList>
            <person name="Delattre M."/>
        </authorList>
    </citation>
    <scope>NUCLEOTIDE SEQUENCE</scope>
    <source>
        <strain evidence="3">AF72</strain>
    </source>
</reference>
<dbReference type="AlphaFoldDB" id="A0AA36CUE0"/>
<evidence type="ECO:0000313" key="4">
    <source>
        <dbReference type="Proteomes" id="UP001177023"/>
    </source>
</evidence>
<comment type="caution">
    <text evidence="3">The sequence shown here is derived from an EMBL/GenBank/DDBJ whole genome shotgun (WGS) entry which is preliminary data.</text>
</comment>
<feature type="signal peptide" evidence="2">
    <location>
        <begin position="1"/>
        <end position="16"/>
    </location>
</feature>
<evidence type="ECO:0000256" key="1">
    <source>
        <dbReference type="SAM" id="Phobius"/>
    </source>
</evidence>
<feature type="non-terminal residue" evidence="3">
    <location>
        <position position="395"/>
    </location>
</feature>
<keyword evidence="4" id="KW-1185">Reference proteome</keyword>